<dbReference type="EC" id="6.2.1.3" evidence="5"/>
<dbReference type="RefSeq" id="WP_242523565.1">
    <property type="nucleotide sequence ID" value="NZ_JAEKJR010000001.1"/>
</dbReference>
<feature type="domain" description="AMP-binding enzyme C-terminal" evidence="9">
    <location>
        <begin position="469"/>
        <end position="543"/>
    </location>
</feature>
<dbReference type="PANTHER" id="PTHR43767">
    <property type="entry name" value="LONG-CHAIN-FATTY-ACID--COA LIGASE"/>
    <property type="match status" value="1"/>
</dbReference>
<evidence type="ECO:0000259" key="8">
    <source>
        <dbReference type="Pfam" id="PF00501"/>
    </source>
</evidence>
<evidence type="ECO:0000256" key="3">
    <source>
        <dbReference type="ARBA" id="ARBA00022598"/>
    </source>
</evidence>
<dbReference type="EMBL" id="JAEKJR010000001">
    <property type="protein sequence ID" value="MBN8429813.1"/>
    <property type="molecule type" value="Genomic_DNA"/>
</dbReference>
<evidence type="ECO:0000256" key="5">
    <source>
        <dbReference type="ARBA" id="ARBA00026121"/>
    </source>
</evidence>
<comment type="subcellular location">
    <subcellularLocation>
        <location evidence="1">Membrane</location>
        <topology evidence="1">Peripheral membrane protein</topology>
    </subcellularLocation>
</comment>
<keyword evidence="4" id="KW-0472">Membrane</keyword>
<dbReference type="InterPro" id="IPR042099">
    <property type="entry name" value="ANL_N_sf"/>
</dbReference>
<dbReference type="PROSITE" id="PS00455">
    <property type="entry name" value="AMP_BINDING"/>
    <property type="match status" value="1"/>
</dbReference>
<gene>
    <name evidence="10" type="ORF">JF535_03000</name>
</gene>
<dbReference type="InterPro" id="IPR000873">
    <property type="entry name" value="AMP-dep_synth/lig_dom"/>
</dbReference>
<dbReference type="InterPro" id="IPR050237">
    <property type="entry name" value="ATP-dep_AMP-bd_enzyme"/>
</dbReference>
<proteinExistence type="predicted"/>
<dbReference type="InterPro" id="IPR020845">
    <property type="entry name" value="AMP-binding_CS"/>
</dbReference>
<dbReference type="CDD" id="cd05936">
    <property type="entry name" value="FC-FACS_FadD_like"/>
    <property type="match status" value="1"/>
</dbReference>
<evidence type="ECO:0000256" key="2">
    <source>
        <dbReference type="ARBA" id="ARBA00005005"/>
    </source>
</evidence>
<evidence type="ECO:0000256" key="6">
    <source>
        <dbReference type="ARBA" id="ARBA00039545"/>
    </source>
</evidence>
<keyword evidence="3" id="KW-0436">Ligase</keyword>
<dbReference type="SUPFAM" id="SSF56801">
    <property type="entry name" value="Acetyl-CoA synthetase-like"/>
    <property type="match status" value="1"/>
</dbReference>
<dbReference type="Gene3D" id="3.30.300.30">
    <property type="match status" value="1"/>
</dbReference>
<accession>A0ABS3E3E0</accession>
<organism evidence="10 11">
    <name type="scientific">Microbulbifer salipaludis</name>
    <dbReference type="NCBI Taxonomy" id="187980"/>
    <lineage>
        <taxon>Bacteria</taxon>
        <taxon>Pseudomonadati</taxon>
        <taxon>Pseudomonadota</taxon>
        <taxon>Gammaproteobacteria</taxon>
        <taxon>Cellvibrionales</taxon>
        <taxon>Microbulbiferaceae</taxon>
        <taxon>Microbulbifer</taxon>
    </lineage>
</organism>
<reference evidence="10 11" key="1">
    <citation type="submission" date="2020-12" db="EMBL/GenBank/DDBJ databases">
        <title>Oil enriched cultivation method for isolating marine PHA-producing bacteria.</title>
        <authorList>
            <person name="Zheng W."/>
            <person name="Yu S."/>
            <person name="Huang Y."/>
        </authorList>
    </citation>
    <scope>NUCLEOTIDE SEQUENCE [LARGE SCALE GENOMIC DNA]</scope>
    <source>
        <strain evidence="10 11">SN0-2</strain>
    </source>
</reference>
<evidence type="ECO:0000256" key="4">
    <source>
        <dbReference type="ARBA" id="ARBA00023136"/>
    </source>
</evidence>
<dbReference type="Proteomes" id="UP000664293">
    <property type="component" value="Unassembled WGS sequence"/>
</dbReference>
<dbReference type="InterPro" id="IPR045851">
    <property type="entry name" value="AMP-bd_C_sf"/>
</dbReference>
<dbReference type="Gene3D" id="3.40.50.12780">
    <property type="entry name" value="N-terminal domain of ligase-like"/>
    <property type="match status" value="1"/>
</dbReference>
<evidence type="ECO:0000313" key="10">
    <source>
        <dbReference type="EMBL" id="MBN8429813.1"/>
    </source>
</evidence>
<feature type="domain" description="AMP-dependent synthetase/ligase" evidence="8">
    <location>
        <begin position="30"/>
        <end position="419"/>
    </location>
</feature>
<name>A0ABS3E3E0_9GAMM</name>
<dbReference type="Pfam" id="PF13193">
    <property type="entry name" value="AMP-binding_C"/>
    <property type="match status" value="1"/>
</dbReference>
<comment type="pathway">
    <text evidence="2">Lipid metabolism; fatty acid beta-oxidation.</text>
</comment>
<protein>
    <recommendedName>
        <fullName evidence="6">Long-chain-fatty-acid--CoA ligase</fullName>
        <ecNumber evidence="5">6.2.1.3</ecNumber>
    </recommendedName>
    <alternativeName>
        <fullName evidence="7">Long-chain acyl-CoA synthetase</fullName>
    </alternativeName>
</protein>
<evidence type="ECO:0000313" key="11">
    <source>
        <dbReference type="Proteomes" id="UP000664293"/>
    </source>
</evidence>
<evidence type="ECO:0000259" key="9">
    <source>
        <dbReference type="Pfam" id="PF13193"/>
    </source>
</evidence>
<comment type="caution">
    <text evidence="10">The sequence shown here is derived from an EMBL/GenBank/DDBJ whole genome shotgun (WGS) entry which is preliminary data.</text>
</comment>
<keyword evidence="11" id="KW-1185">Reference proteome</keyword>
<dbReference type="Pfam" id="PF00501">
    <property type="entry name" value="AMP-binding"/>
    <property type="match status" value="1"/>
</dbReference>
<evidence type="ECO:0000256" key="1">
    <source>
        <dbReference type="ARBA" id="ARBA00004170"/>
    </source>
</evidence>
<dbReference type="InterPro" id="IPR025110">
    <property type="entry name" value="AMP-bd_C"/>
</dbReference>
<evidence type="ECO:0000256" key="7">
    <source>
        <dbReference type="ARBA" id="ARBA00042773"/>
    </source>
</evidence>
<sequence>MNRPWQETLYPPGVPAEIDPDAHASIAEVFQESVKKFPQNPSFISMGSELTYTQLGEKAEVFAAFLQQDLGLVKGDRLAIMVPNLLQYPIALFGAQLAGITVVNVNPLYTERELRHQLQDSGSKAIVIFEIFAHTLEAVIDDTPVVNVITTGVGDCLGLKGKLLNFVVRKVKKAVPAFQLPGAIGFNEALARGARLDLSPVTICGDDIAFLQYTGGTTGVAKGAVLSQRNIIANMLQTRAMIEPIVEEGKEIMVTALPLYHIYALTCNCLAFMFSGGSNLLIANPRDLDGFVKTLSKYRFTFFTGVNTLFNGLMNTPGFDKLDFSALKVSMAGGMATQRAVAEKWQEKTGCAVLEGFGLTECSPCVTVSPYTQDYFSGAIGVPLPSTDVRLVDENGEDVAAGEPGELLVKGPQVMQGYYQRPEATAEVLHDGWLATGDIATLGEDGLLRIVDRKKDMILVSGFNVFPNEIEEVVAMHESIATAGAIGVPCEQTGEKVRVYVEVHEGELDTEALIAHCRQHLTAYKVPREFEVMDELPKTPVGKVLRKDLRKLLTEA</sequence>
<dbReference type="PANTHER" id="PTHR43767:SF8">
    <property type="entry name" value="LONG-CHAIN-FATTY-ACID--COA LIGASE"/>
    <property type="match status" value="1"/>
</dbReference>